<dbReference type="AlphaFoldDB" id="A0A382QVA1"/>
<dbReference type="EMBL" id="UINC01116805">
    <property type="protein sequence ID" value="SVC88805.1"/>
    <property type="molecule type" value="Genomic_DNA"/>
</dbReference>
<feature type="non-terminal residue" evidence="1">
    <location>
        <position position="1"/>
    </location>
</feature>
<evidence type="ECO:0000313" key="1">
    <source>
        <dbReference type="EMBL" id="SVC88805.1"/>
    </source>
</evidence>
<protein>
    <submittedName>
        <fullName evidence="1">Uncharacterized protein</fullName>
    </submittedName>
</protein>
<gene>
    <name evidence="1" type="ORF">METZ01_LOCUS341659</name>
</gene>
<name>A0A382QVA1_9ZZZZ</name>
<sequence length="132" mass="14853">QTDLGNEKLTKLIDILKAIAIEQGKFDQVLHGQEKLDVVLQAQGKVDQALRGQVQGKVDQVLQKMGKLDLLLQAQEKVDQTLQGQGLKTVTSQETISQMQQEIKDALKDLRRKANVNISRNDDILKKIKKQK</sequence>
<organism evidence="1">
    <name type="scientific">marine metagenome</name>
    <dbReference type="NCBI Taxonomy" id="408172"/>
    <lineage>
        <taxon>unclassified sequences</taxon>
        <taxon>metagenomes</taxon>
        <taxon>ecological metagenomes</taxon>
    </lineage>
</organism>
<proteinExistence type="predicted"/>
<accession>A0A382QVA1</accession>
<reference evidence="1" key="1">
    <citation type="submission" date="2018-05" db="EMBL/GenBank/DDBJ databases">
        <authorList>
            <person name="Lanie J.A."/>
            <person name="Ng W.-L."/>
            <person name="Kazmierczak K.M."/>
            <person name="Andrzejewski T.M."/>
            <person name="Davidsen T.M."/>
            <person name="Wayne K.J."/>
            <person name="Tettelin H."/>
            <person name="Glass J.I."/>
            <person name="Rusch D."/>
            <person name="Podicherti R."/>
            <person name="Tsui H.-C.T."/>
            <person name="Winkler M.E."/>
        </authorList>
    </citation>
    <scope>NUCLEOTIDE SEQUENCE</scope>
</reference>